<feature type="transmembrane region" description="Helical" evidence="1">
    <location>
        <begin position="6"/>
        <end position="28"/>
    </location>
</feature>
<proteinExistence type="predicted"/>
<dbReference type="EMBL" id="GGEC01081911">
    <property type="protein sequence ID" value="MBX62395.1"/>
    <property type="molecule type" value="Transcribed_RNA"/>
</dbReference>
<protein>
    <submittedName>
        <fullName evidence="2">Uncharacterized protein</fullName>
    </submittedName>
</protein>
<evidence type="ECO:0000256" key="1">
    <source>
        <dbReference type="SAM" id="Phobius"/>
    </source>
</evidence>
<accession>A0A2P2Q5X9</accession>
<name>A0A2P2Q5X9_RHIMU</name>
<sequence length="46" mass="5418">MRAWLWLDLAFLVCWTLFINLMEIDIVWPLSLKDTSGSQSYLLTTI</sequence>
<evidence type="ECO:0000313" key="2">
    <source>
        <dbReference type="EMBL" id="MBX62395.1"/>
    </source>
</evidence>
<organism evidence="2">
    <name type="scientific">Rhizophora mucronata</name>
    <name type="common">Asiatic mangrove</name>
    <dbReference type="NCBI Taxonomy" id="61149"/>
    <lineage>
        <taxon>Eukaryota</taxon>
        <taxon>Viridiplantae</taxon>
        <taxon>Streptophyta</taxon>
        <taxon>Embryophyta</taxon>
        <taxon>Tracheophyta</taxon>
        <taxon>Spermatophyta</taxon>
        <taxon>Magnoliopsida</taxon>
        <taxon>eudicotyledons</taxon>
        <taxon>Gunneridae</taxon>
        <taxon>Pentapetalae</taxon>
        <taxon>rosids</taxon>
        <taxon>fabids</taxon>
        <taxon>Malpighiales</taxon>
        <taxon>Rhizophoraceae</taxon>
        <taxon>Rhizophora</taxon>
    </lineage>
</organism>
<reference evidence="2" key="1">
    <citation type="submission" date="2018-02" db="EMBL/GenBank/DDBJ databases">
        <title>Rhizophora mucronata_Transcriptome.</title>
        <authorList>
            <person name="Meera S.P."/>
            <person name="Sreeshan A."/>
            <person name="Augustine A."/>
        </authorList>
    </citation>
    <scope>NUCLEOTIDE SEQUENCE</scope>
    <source>
        <tissue evidence="2">Leaf</tissue>
    </source>
</reference>
<keyword evidence="1" id="KW-0812">Transmembrane</keyword>
<dbReference type="AlphaFoldDB" id="A0A2P2Q5X9"/>
<keyword evidence="1" id="KW-1133">Transmembrane helix</keyword>
<keyword evidence="1" id="KW-0472">Membrane</keyword>